<dbReference type="PROSITE" id="PS50026">
    <property type="entry name" value="EGF_3"/>
    <property type="match status" value="3"/>
</dbReference>
<dbReference type="InterPro" id="IPR023415">
    <property type="entry name" value="LDLR_class-A_CS"/>
</dbReference>
<dbReference type="Gene3D" id="2.60.40.10">
    <property type="entry name" value="Immunoglobulins"/>
    <property type="match status" value="15"/>
</dbReference>
<dbReference type="InterPro" id="IPR000742">
    <property type="entry name" value="EGF"/>
</dbReference>
<dbReference type="SUPFAM" id="SSF82671">
    <property type="entry name" value="SEA domain"/>
    <property type="match status" value="1"/>
</dbReference>
<evidence type="ECO:0000259" key="19">
    <source>
        <dbReference type="PROSITE" id="PS50025"/>
    </source>
</evidence>
<dbReference type="InterPro" id="IPR002049">
    <property type="entry name" value="LE_dom"/>
</dbReference>
<feature type="domain" description="Laminin EGF-like" evidence="21">
    <location>
        <begin position="1965"/>
        <end position="2014"/>
    </location>
</feature>
<organism evidence="25 26">
    <name type="scientific">Pinctada imbricata</name>
    <name type="common">Atlantic pearl-oyster</name>
    <name type="synonym">Pinctada martensii</name>
    <dbReference type="NCBI Taxonomy" id="66713"/>
    <lineage>
        <taxon>Eukaryota</taxon>
        <taxon>Metazoa</taxon>
        <taxon>Spiralia</taxon>
        <taxon>Lophotrochozoa</taxon>
        <taxon>Mollusca</taxon>
        <taxon>Bivalvia</taxon>
        <taxon>Autobranchia</taxon>
        <taxon>Pteriomorphia</taxon>
        <taxon>Pterioida</taxon>
        <taxon>Pterioidea</taxon>
        <taxon>Pteriidae</taxon>
        <taxon>Pinctada</taxon>
    </lineage>
</organism>
<feature type="disulfide bond" evidence="14">
    <location>
        <begin position="1006"/>
        <end position="1024"/>
    </location>
</feature>
<keyword evidence="10" id="KW-0325">Glycoprotein</keyword>
<dbReference type="Pfam" id="PF00052">
    <property type="entry name" value="Laminin_B"/>
    <property type="match status" value="3"/>
</dbReference>
<keyword evidence="6 15" id="KW-0479">Metal-binding</keyword>
<dbReference type="SMART" id="SM00181">
    <property type="entry name" value="EGF"/>
    <property type="match status" value="9"/>
</dbReference>
<dbReference type="PROSITE" id="PS00010">
    <property type="entry name" value="ASX_HYDROXYL"/>
    <property type="match status" value="1"/>
</dbReference>
<feature type="domain" description="Ig-like" evidence="23">
    <location>
        <begin position="3163"/>
        <end position="3248"/>
    </location>
</feature>
<dbReference type="EMBL" id="VSWD01000004">
    <property type="protein sequence ID" value="KAK3104524.1"/>
    <property type="molecule type" value="Genomic_DNA"/>
</dbReference>
<feature type="disulfide bond" evidence="14">
    <location>
        <begin position="959"/>
        <end position="971"/>
    </location>
</feature>
<protein>
    <recommendedName>
        <fullName evidence="27">Basement membrane-specific heparan sulfate proteoglycan core protein</fullName>
    </recommendedName>
</protein>
<feature type="disulfide bond" evidence="14">
    <location>
        <begin position="702"/>
        <end position="714"/>
    </location>
</feature>
<keyword evidence="12" id="KW-0393">Immunoglobulin domain</keyword>
<feature type="disulfide bond" evidence="13">
    <location>
        <begin position="4181"/>
        <end position="4190"/>
    </location>
</feature>
<evidence type="ECO:0000259" key="18">
    <source>
        <dbReference type="PROSITE" id="PS50024"/>
    </source>
</evidence>
<dbReference type="InterPro" id="IPR036055">
    <property type="entry name" value="LDL_receptor-like_sf"/>
</dbReference>
<feature type="disulfide bond" evidence="14">
    <location>
        <begin position="1250"/>
        <end position="1265"/>
    </location>
</feature>
<dbReference type="PROSITE" id="PS50024">
    <property type="entry name" value="SEA"/>
    <property type="match status" value="1"/>
</dbReference>
<feature type="disulfide bond" evidence="14">
    <location>
        <begin position="1324"/>
        <end position="1339"/>
    </location>
</feature>
<feature type="disulfide bond" evidence="14">
    <location>
        <begin position="1539"/>
        <end position="1554"/>
    </location>
</feature>
<feature type="disulfide bond" evidence="13">
    <location>
        <begin position="4219"/>
        <end position="4228"/>
    </location>
</feature>
<feature type="domain" description="Laminin G" evidence="19">
    <location>
        <begin position="4234"/>
        <end position="4332"/>
    </location>
</feature>
<feature type="domain" description="Ig-like" evidence="23">
    <location>
        <begin position="3718"/>
        <end position="3800"/>
    </location>
</feature>
<keyword evidence="8" id="KW-0084">Basement membrane</keyword>
<feature type="domain" description="Ig-like" evidence="23">
    <location>
        <begin position="3893"/>
        <end position="3975"/>
    </location>
</feature>
<reference evidence="25" key="1">
    <citation type="submission" date="2019-08" db="EMBL/GenBank/DDBJ databases">
        <title>The improved chromosome-level genome for the pearl oyster Pinctada fucata martensii using PacBio sequencing and Hi-C.</title>
        <authorList>
            <person name="Zheng Z."/>
        </authorList>
    </citation>
    <scope>NUCLEOTIDE SEQUENCE</scope>
    <source>
        <strain evidence="25">ZZ-2019</strain>
        <tissue evidence="25">Adductor muscle</tissue>
    </source>
</reference>
<dbReference type="PROSITE" id="PS00022">
    <property type="entry name" value="EGF_1"/>
    <property type="match status" value="3"/>
</dbReference>
<feature type="disulfide bond" evidence="14">
    <location>
        <begin position="709"/>
        <end position="727"/>
    </location>
</feature>
<dbReference type="SUPFAM" id="SSF48726">
    <property type="entry name" value="Immunoglobulin"/>
    <property type="match status" value="15"/>
</dbReference>
<dbReference type="Gene3D" id="4.10.400.10">
    <property type="entry name" value="Low-density Lipoprotein Receptor"/>
    <property type="match status" value="19"/>
</dbReference>
<dbReference type="InterPro" id="IPR003598">
    <property type="entry name" value="Ig_sub2"/>
</dbReference>
<evidence type="ECO:0000256" key="15">
    <source>
        <dbReference type="PROSITE-ProRule" id="PRU00175"/>
    </source>
</evidence>
<dbReference type="PANTHER" id="PTHR10075:SF100">
    <property type="entry name" value="FASCICLIN-2"/>
    <property type="match status" value="1"/>
</dbReference>
<dbReference type="Pfam" id="PF07679">
    <property type="entry name" value="I-set"/>
    <property type="match status" value="5"/>
</dbReference>
<feature type="domain" description="Laminin IV type A" evidence="24">
    <location>
        <begin position="1739"/>
        <end position="1931"/>
    </location>
</feature>
<feature type="coiled-coil region" evidence="17">
    <location>
        <begin position="188"/>
        <end position="264"/>
    </location>
</feature>
<dbReference type="InterPro" id="IPR007110">
    <property type="entry name" value="Ig-like_dom"/>
</dbReference>
<feature type="disulfide bond" evidence="14">
    <location>
        <begin position="790"/>
        <end position="802"/>
    </location>
</feature>
<feature type="domain" description="Ig-like" evidence="23">
    <location>
        <begin position="3258"/>
        <end position="3329"/>
    </location>
</feature>
<feature type="disulfide bond" evidence="14">
    <location>
        <begin position="1520"/>
        <end position="1532"/>
    </location>
</feature>
<feature type="disulfide bond" evidence="14">
    <location>
        <begin position="624"/>
        <end position="636"/>
    </location>
</feature>
<evidence type="ECO:0000256" key="9">
    <source>
        <dbReference type="ARBA" id="ARBA00023157"/>
    </source>
</evidence>
<dbReference type="PANTHER" id="PTHR10075">
    <property type="entry name" value="BASIGIN RELATED"/>
    <property type="match status" value="1"/>
</dbReference>
<feature type="domain" description="Ig-like" evidence="23">
    <location>
        <begin position="870"/>
        <end position="938"/>
    </location>
</feature>
<dbReference type="FunFam" id="2.10.25.10:FF:000033">
    <property type="entry name" value="Laminin subunit alpha 2"/>
    <property type="match status" value="3"/>
</dbReference>
<feature type="disulfide bond" evidence="16">
    <location>
        <begin position="2383"/>
        <end position="2392"/>
    </location>
</feature>
<feature type="disulfide bond" evidence="14">
    <location>
        <begin position="1527"/>
        <end position="1545"/>
    </location>
</feature>
<dbReference type="Pfam" id="PF01390">
    <property type="entry name" value="SEA"/>
    <property type="match status" value="1"/>
</dbReference>
<dbReference type="InterPro" id="IPR013098">
    <property type="entry name" value="Ig_I-set"/>
</dbReference>
<feature type="disulfide bond" evidence="14">
    <location>
        <begin position="1078"/>
        <end position="1090"/>
    </location>
</feature>
<keyword evidence="11 16" id="KW-0424">Laminin EGF-like domain</keyword>
<dbReference type="GO" id="GO:0098632">
    <property type="term" value="F:cell-cell adhesion mediator activity"/>
    <property type="evidence" value="ECO:0007669"/>
    <property type="project" value="TreeGrafter"/>
</dbReference>
<dbReference type="PROSITE" id="PS50068">
    <property type="entry name" value="LDLRA_2"/>
    <property type="match status" value="20"/>
</dbReference>
<dbReference type="GO" id="GO:0070593">
    <property type="term" value="P:dendrite self-avoidance"/>
    <property type="evidence" value="ECO:0007669"/>
    <property type="project" value="TreeGrafter"/>
</dbReference>
<evidence type="ECO:0000256" key="17">
    <source>
        <dbReference type="SAM" id="Coils"/>
    </source>
</evidence>
<feature type="disulfide bond" evidence="14">
    <location>
        <begin position="1176"/>
        <end position="1191"/>
    </location>
</feature>
<feature type="domain" description="Ig-like" evidence="23">
    <location>
        <begin position="3073"/>
        <end position="3157"/>
    </location>
</feature>
<evidence type="ECO:0000256" key="11">
    <source>
        <dbReference type="ARBA" id="ARBA00023292"/>
    </source>
</evidence>
<keyword evidence="9 13" id="KW-1015">Disulfide bond</keyword>
<dbReference type="PROSITE" id="PS50025">
    <property type="entry name" value="LAM_G_DOMAIN"/>
    <property type="match status" value="2"/>
</dbReference>
<dbReference type="SMART" id="SM00406">
    <property type="entry name" value="IGv"/>
    <property type="match status" value="7"/>
</dbReference>
<dbReference type="Pfam" id="PF13927">
    <property type="entry name" value="Ig_3"/>
    <property type="match status" value="9"/>
</dbReference>
<feature type="disulfide bond" evidence="14">
    <location>
        <begin position="1200"/>
        <end position="1218"/>
    </location>
</feature>
<dbReference type="Pfam" id="PF13639">
    <property type="entry name" value="zf-RING_2"/>
    <property type="match status" value="1"/>
</dbReference>
<feature type="domain" description="Ig-like" evidence="23">
    <location>
        <begin position="3539"/>
        <end position="3620"/>
    </location>
</feature>
<keyword evidence="4" id="KW-0732">Signal</keyword>
<dbReference type="SMART" id="SM00409">
    <property type="entry name" value="IG"/>
    <property type="match status" value="15"/>
</dbReference>
<feature type="domain" description="EGF-like" evidence="20">
    <location>
        <begin position="4193"/>
        <end position="4229"/>
    </location>
</feature>
<keyword evidence="2" id="KW-0964">Secreted</keyword>
<feature type="disulfide bond" evidence="14">
    <location>
        <begin position="643"/>
        <end position="658"/>
    </location>
</feature>
<feature type="disulfide bond" evidence="14">
    <location>
        <begin position="1348"/>
        <end position="1366"/>
    </location>
</feature>
<keyword evidence="3" id="KW-0272">Extracellular matrix</keyword>
<feature type="disulfide bond" evidence="14">
    <location>
        <begin position="1583"/>
        <end position="1598"/>
    </location>
</feature>
<dbReference type="GO" id="GO:0005886">
    <property type="term" value="C:plasma membrane"/>
    <property type="evidence" value="ECO:0007669"/>
    <property type="project" value="TreeGrafter"/>
</dbReference>
<feature type="disulfide bond" evidence="14">
    <location>
        <begin position="797"/>
        <end position="815"/>
    </location>
</feature>
<dbReference type="PROSITE" id="PS51115">
    <property type="entry name" value="LAMININ_IVA"/>
    <property type="match status" value="3"/>
</dbReference>
<feature type="disulfide bond" evidence="14">
    <location>
        <begin position="1274"/>
        <end position="1292"/>
    </location>
</feature>
<keyword evidence="5" id="KW-0677">Repeat</keyword>
<feature type="domain" description="SEA" evidence="18">
    <location>
        <begin position="336"/>
        <end position="448"/>
    </location>
</feature>
<feature type="disulfide bond" evidence="13">
    <location>
        <begin position="2096"/>
        <end position="2105"/>
    </location>
</feature>
<dbReference type="InterPro" id="IPR000034">
    <property type="entry name" value="Laminin_IV"/>
</dbReference>
<dbReference type="Pfam" id="PF00053">
    <property type="entry name" value="EGF_laminin"/>
    <property type="match status" value="6"/>
</dbReference>
<dbReference type="PRINTS" id="PR00261">
    <property type="entry name" value="LDLRECEPTOR"/>
</dbReference>
<dbReference type="InterPro" id="IPR036179">
    <property type="entry name" value="Ig-like_dom_sf"/>
</dbReference>
<feature type="disulfide bond" evidence="14">
    <location>
        <begin position="1267"/>
        <end position="1279"/>
    </location>
</feature>
<dbReference type="InterPro" id="IPR000152">
    <property type="entry name" value="EGF-type_Asp/Asn_hydroxyl_site"/>
</dbReference>
<feature type="disulfide bond" evidence="14">
    <location>
        <begin position="833"/>
        <end position="845"/>
    </location>
</feature>
<dbReference type="SMART" id="SM00180">
    <property type="entry name" value="EGF_Lam"/>
    <property type="match status" value="9"/>
</dbReference>
<dbReference type="Gene3D" id="3.30.40.10">
    <property type="entry name" value="Zinc/RING finger domain, C3HC4 (zinc finger)"/>
    <property type="match status" value="1"/>
</dbReference>
<dbReference type="GO" id="GO:0005509">
    <property type="term" value="F:calcium ion binding"/>
    <property type="evidence" value="ECO:0007669"/>
    <property type="project" value="InterPro"/>
</dbReference>
<dbReference type="GO" id="GO:0005604">
    <property type="term" value="C:basement membrane"/>
    <property type="evidence" value="ECO:0007669"/>
    <property type="project" value="UniProtKB-SubCell"/>
</dbReference>
<feature type="domain" description="EGF-like" evidence="20">
    <location>
        <begin position="2066"/>
        <end position="2106"/>
    </location>
</feature>
<feature type="disulfide bond" evidence="14">
    <location>
        <begin position="683"/>
        <end position="698"/>
    </location>
</feature>
<keyword evidence="6 15" id="KW-0863">Zinc-finger</keyword>
<evidence type="ECO:0000256" key="4">
    <source>
        <dbReference type="ARBA" id="ARBA00022729"/>
    </source>
</evidence>
<feature type="domain" description="RING-type" evidence="22">
    <location>
        <begin position="11"/>
        <end position="36"/>
    </location>
</feature>
<dbReference type="GO" id="GO:0007411">
    <property type="term" value="P:axon guidance"/>
    <property type="evidence" value="ECO:0007669"/>
    <property type="project" value="TreeGrafter"/>
</dbReference>
<dbReference type="PROSITE" id="PS50835">
    <property type="entry name" value="IG_LIKE"/>
    <property type="match status" value="15"/>
</dbReference>
<feature type="domain" description="EGF-like" evidence="20">
    <location>
        <begin position="4153"/>
        <end position="4191"/>
    </location>
</feature>
<dbReference type="InterPro" id="IPR013320">
    <property type="entry name" value="ConA-like_dom_sf"/>
</dbReference>
<keyword evidence="7" id="KW-0862">Zinc</keyword>
<feature type="domain" description="Ig-like" evidence="23">
    <location>
        <begin position="3629"/>
        <end position="3717"/>
    </location>
</feature>
<feature type="domain" description="Ig-like" evidence="23">
    <location>
        <begin position="1380"/>
        <end position="1464"/>
    </location>
</feature>
<dbReference type="SUPFAM" id="SSF57424">
    <property type="entry name" value="LDL receptor-like module"/>
    <property type="match status" value="20"/>
</dbReference>
<keyword evidence="13" id="KW-0245">EGF-like domain</keyword>
<feature type="disulfide bond" evidence="14">
    <location>
        <begin position="1193"/>
        <end position="1205"/>
    </location>
</feature>
<dbReference type="InterPro" id="IPR013783">
    <property type="entry name" value="Ig-like_fold"/>
</dbReference>
<dbReference type="GO" id="GO:0007156">
    <property type="term" value="P:homophilic cell adhesion via plasma membrane adhesion molecules"/>
    <property type="evidence" value="ECO:0007669"/>
    <property type="project" value="TreeGrafter"/>
</dbReference>
<dbReference type="SMART" id="SM00282">
    <property type="entry name" value="LamG"/>
    <property type="match status" value="1"/>
</dbReference>
<comment type="caution">
    <text evidence="13">Lacks conserved residue(s) required for the propagation of feature annotation.</text>
</comment>
<feature type="domain" description="Ig-like" evidence="23">
    <location>
        <begin position="3347"/>
        <end position="3434"/>
    </location>
</feature>
<evidence type="ECO:0000259" key="21">
    <source>
        <dbReference type="PROSITE" id="PS50027"/>
    </source>
</evidence>
<feature type="disulfide bond" evidence="16">
    <location>
        <begin position="2499"/>
        <end position="2508"/>
    </location>
</feature>
<dbReference type="InterPro" id="IPR002172">
    <property type="entry name" value="LDrepeatLR_classA_rpt"/>
</dbReference>
<evidence type="ECO:0000256" key="8">
    <source>
        <dbReference type="ARBA" id="ARBA00022869"/>
    </source>
</evidence>
<dbReference type="InterPro" id="IPR036364">
    <property type="entry name" value="SEA_dom_sf"/>
</dbReference>
<evidence type="ECO:0000256" key="10">
    <source>
        <dbReference type="ARBA" id="ARBA00023180"/>
    </source>
</evidence>
<dbReference type="Gene3D" id="2.10.25.10">
    <property type="entry name" value="Laminin"/>
    <property type="match status" value="10"/>
</dbReference>
<dbReference type="SMART" id="SM00281">
    <property type="entry name" value="LamB"/>
    <property type="match status" value="3"/>
</dbReference>
<dbReference type="FunFam" id="4.10.400.10:FF:000062">
    <property type="entry name" value="Terribly reduced optic lobes, isoform AI"/>
    <property type="match status" value="1"/>
</dbReference>
<feature type="domain" description="Laminin G" evidence="19">
    <location>
        <begin position="3980"/>
        <end position="4157"/>
    </location>
</feature>
<evidence type="ECO:0000256" key="6">
    <source>
        <dbReference type="ARBA" id="ARBA00022771"/>
    </source>
</evidence>
<dbReference type="Proteomes" id="UP001186944">
    <property type="component" value="Unassembled WGS sequence"/>
</dbReference>
<dbReference type="InterPro" id="IPR001841">
    <property type="entry name" value="Znf_RING"/>
</dbReference>
<dbReference type="FunFam" id="2.60.40.10:FF:000032">
    <property type="entry name" value="palladin isoform X1"/>
    <property type="match status" value="4"/>
</dbReference>
<dbReference type="CDD" id="cd00110">
    <property type="entry name" value="LamG"/>
    <property type="match status" value="2"/>
</dbReference>
<feature type="disulfide bond" evidence="14">
    <location>
        <begin position="978"/>
        <end position="993"/>
    </location>
</feature>
<dbReference type="SUPFAM" id="SSF49899">
    <property type="entry name" value="Concanavalin A-like lectins/glucanases"/>
    <property type="match status" value="2"/>
</dbReference>
<dbReference type="FunFam" id="2.10.25.10:FF:000090">
    <property type="entry name" value="laminin subunit alpha"/>
    <property type="match status" value="1"/>
</dbReference>
<evidence type="ECO:0000256" key="7">
    <source>
        <dbReference type="ARBA" id="ARBA00022833"/>
    </source>
</evidence>
<feature type="disulfide bond" evidence="14">
    <location>
        <begin position="631"/>
        <end position="649"/>
    </location>
</feature>
<dbReference type="Gene3D" id="2.60.120.200">
    <property type="match status" value="2"/>
</dbReference>
<feature type="domain" description="Ig-like" evidence="23">
    <location>
        <begin position="1601"/>
        <end position="1692"/>
    </location>
</feature>
<evidence type="ECO:0000256" key="16">
    <source>
        <dbReference type="PROSITE-ProRule" id="PRU00460"/>
    </source>
</evidence>
<accession>A0AA88YP01</accession>
<feature type="disulfide bond" evidence="14">
    <location>
        <begin position="1157"/>
        <end position="1169"/>
    </location>
</feature>
<evidence type="ECO:0000313" key="26">
    <source>
        <dbReference type="Proteomes" id="UP001186944"/>
    </source>
</evidence>
<evidence type="ECO:0000256" key="12">
    <source>
        <dbReference type="ARBA" id="ARBA00023319"/>
    </source>
</evidence>
<dbReference type="CDD" id="cd00112">
    <property type="entry name" value="LDLa"/>
    <property type="match status" value="18"/>
</dbReference>
<evidence type="ECO:0008006" key="27">
    <source>
        <dbReference type="Google" id="ProtNLM"/>
    </source>
</evidence>
<dbReference type="PROSITE" id="PS01186">
    <property type="entry name" value="EGF_2"/>
    <property type="match status" value="1"/>
</dbReference>
<evidence type="ECO:0000256" key="13">
    <source>
        <dbReference type="PROSITE-ProRule" id="PRU00076"/>
    </source>
</evidence>
<dbReference type="InterPro" id="IPR056863">
    <property type="entry name" value="LMN_ATRN_NET-like_EGF"/>
</dbReference>
<feature type="domain" description="Ig-like" evidence="23">
    <location>
        <begin position="2978"/>
        <end position="3067"/>
    </location>
</feature>
<dbReference type="SMART" id="SM00179">
    <property type="entry name" value="EGF_CA"/>
    <property type="match status" value="2"/>
</dbReference>
<feature type="disulfide bond" evidence="14">
    <location>
        <begin position="752"/>
        <end position="770"/>
    </location>
</feature>
<comment type="subcellular location">
    <subcellularLocation>
        <location evidence="1">Secreted</location>
        <location evidence="1">Extracellular space</location>
        <location evidence="1">Extracellular matrix</location>
        <location evidence="1">Basement membrane</location>
    </subcellularLocation>
</comment>
<feature type="disulfide bond" evidence="14">
    <location>
        <begin position="1238"/>
        <end position="1256"/>
    </location>
</feature>
<feature type="domain" description="Ig-like" evidence="23">
    <location>
        <begin position="2887"/>
        <end position="2971"/>
    </location>
</feature>
<evidence type="ECO:0000256" key="5">
    <source>
        <dbReference type="ARBA" id="ARBA00022737"/>
    </source>
</evidence>
<feature type="disulfide bond" evidence="14">
    <location>
        <begin position="966"/>
        <end position="984"/>
    </location>
</feature>
<keyword evidence="17" id="KW-0175">Coiled coil</keyword>
<evidence type="ECO:0000259" key="24">
    <source>
        <dbReference type="PROSITE" id="PS51115"/>
    </source>
</evidence>
<feature type="disulfide bond" evidence="13">
    <location>
        <begin position="4162"/>
        <end position="4179"/>
    </location>
</feature>
<dbReference type="PROSITE" id="PS50089">
    <property type="entry name" value="ZF_RING_2"/>
    <property type="match status" value="1"/>
</dbReference>
<dbReference type="InterPro" id="IPR001791">
    <property type="entry name" value="Laminin_G"/>
</dbReference>
<keyword evidence="26" id="KW-1185">Reference proteome</keyword>
<feature type="disulfide bond" evidence="16">
    <location>
        <begin position="1984"/>
        <end position="1993"/>
    </location>
</feature>
<feature type="domain" description="Laminin EGF-like" evidence="21">
    <location>
        <begin position="2364"/>
        <end position="2413"/>
    </location>
</feature>
<dbReference type="SUPFAM" id="SSF57196">
    <property type="entry name" value="EGF/Laminin"/>
    <property type="match status" value="7"/>
</dbReference>
<feature type="disulfide bond" evidence="16">
    <location>
        <begin position="2790"/>
        <end position="2799"/>
    </location>
</feature>
<dbReference type="PROSITE" id="PS50027">
    <property type="entry name" value="EGF_LAM_2"/>
    <property type="match status" value="4"/>
</dbReference>
<feature type="domain" description="Ig-like" evidence="23">
    <location>
        <begin position="3809"/>
        <end position="3886"/>
    </location>
</feature>
<feature type="disulfide bond" evidence="14">
    <location>
        <begin position="1231"/>
        <end position="1243"/>
    </location>
</feature>
<feature type="domain" description="Laminin EGF-like" evidence="21">
    <location>
        <begin position="2477"/>
        <end position="2528"/>
    </location>
</feature>
<dbReference type="InterPro" id="IPR013106">
    <property type="entry name" value="Ig_V-set"/>
</dbReference>
<dbReference type="SMART" id="SM00192">
    <property type="entry name" value="LDLa"/>
    <property type="match status" value="20"/>
</dbReference>
<evidence type="ECO:0000256" key="14">
    <source>
        <dbReference type="PROSITE-ProRule" id="PRU00124"/>
    </source>
</evidence>
<evidence type="ECO:0000313" key="25">
    <source>
        <dbReference type="EMBL" id="KAK3104524.1"/>
    </source>
</evidence>
<feature type="disulfide bond" evidence="13">
    <location>
        <begin position="2077"/>
        <end position="2094"/>
    </location>
</feature>
<dbReference type="InterPro" id="IPR000082">
    <property type="entry name" value="SEA_dom"/>
</dbReference>
<feature type="domain" description="Ig-like" evidence="23">
    <location>
        <begin position="3439"/>
        <end position="3530"/>
    </location>
</feature>
<dbReference type="InterPro" id="IPR003599">
    <property type="entry name" value="Ig_sub"/>
</dbReference>
<feature type="domain" description="Laminin IV type A" evidence="24">
    <location>
        <begin position="2555"/>
        <end position="2737"/>
    </location>
</feature>
<dbReference type="FunFam" id="2.10.25.10:FF:000106">
    <property type="entry name" value="Heparan sulfate proteoglycan 2"/>
    <property type="match status" value="3"/>
</dbReference>
<dbReference type="FunFam" id="2.10.25.10:FF:000082">
    <property type="entry name" value="Laminin subunit alpha 1"/>
    <property type="match status" value="1"/>
</dbReference>
<dbReference type="CDD" id="cd00055">
    <property type="entry name" value="EGF_Lam"/>
    <property type="match status" value="6"/>
</dbReference>
<feature type="disulfide bond" evidence="14">
    <location>
        <begin position="745"/>
        <end position="757"/>
    </location>
</feature>
<evidence type="ECO:0000256" key="1">
    <source>
        <dbReference type="ARBA" id="ARBA00004302"/>
    </source>
</evidence>
<dbReference type="CDD" id="cd00054">
    <property type="entry name" value="EGF_CA"/>
    <property type="match status" value="2"/>
</dbReference>
<dbReference type="SMART" id="SM00408">
    <property type="entry name" value="IGc2"/>
    <property type="match status" value="15"/>
</dbReference>
<feature type="disulfide bond" evidence="14">
    <location>
        <begin position="1305"/>
        <end position="1317"/>
    </location>
</feature>
<dbReference type="GO" id="GO:0008270">
    <property type="term" value="F:zinc ion binding"/>
    <property type="evidence" value="ECO:0007669"/>
    <property type="project" value="UniProtKB-KW"/>
</dbReference>
<dbReference type="PROSITE" id="PS01248">
    <property type="entry name" value="EGF_LAM_1"/>
    <property type="match status" value="5"/>
</dbReference>
<feature type="disulfide bond" evidence="14">
    <location>
        <begin position="999"/>
        <end position="1011"/>
    </location>
</feature>
<dbReference type="GO" id="GO:0030424">
    <property type="term" value="C:axon"/>
    <property type="evidence" value="ECO:0007669"/>
    <property type="project" value="TreeGrafter"/>
</dbReference>
<gene>
    <name evidence="25" type="ORF">FSP39_004009</name>
</gene>
<feature type="coiled-coil region" evidence="17">
    <location>
        <begin position="62"/>
        <end position="155"/>
    </location>
</feature>
<dbReference type="InterPro" id="IPR001881">
    <property type="entry name" value="EGF-like_Ca-bd_dom"/>
</dbReference>
<evidence type="ECO:0000256" key="2">
    <source>
        <dbReference type="ARBA" id="ARBA00022525"/>
    </source>
</evidence>
<evidence type="ECO:0000259" key="23">
    <source>
        <dbReference type="PROSITE" id="PS50835"/>
    </source>
</evidence>
<dbReference type="SUPFAM" id="SSF57850">
    <property type="entry name" value="RING/U-box"/>
    <property type="match status" value="1"/>
</dbReference>
<feature type="disulfide bond" evidence="14">
    <location>
        <begin position="1341"/>
        <end position="1353"/>
    </location>
</feature>
<dbReference type="Pfam" id="PF24973">
    <property type="entry name" value="EGF_LMN_ATRN"/>
    <property type="match status" value="3"/>
</dbReference>
<dbReference type="Pfam" id="PF00054">
    <property type="entry name" value="Laminin_G_1"/>
    <property type="match status" value="2"/>
</dbReference>
<dbReference type="PROSITE" id="PS01209">
    <property type="entry name" value="LDLRA_1"/>
    <property type="match status" value="9"/>
</dbReference>
<dbReference type="Pfam" id="PF00057">
    <property type="entry name" value="Ldl_recept_a"/>
    <property type="match status" value="19"/>
</dbReference>
<feature type="domain" description="Laminin IV type A" evidence="24">
    <location>
        <begin position="2151"/>
        <end position="2330"/>
    </location>
</feature>
<comment type="caution">
    <text evidence="25">The sequence shown here is derived from an EMBL/GenBank/DDBJ whole genome shotgun (WGS) entry which is preliminary data.</text>
</comment>
<feature type="disulfide bond" evidence="14">
    <location>
        <begin position="1085"/>
        <end position="1103"/>
    </location>
</feature>
<name>A0AA88YP01_PINIB</name>
<sequence>MSEFQVAITALPCGHTFHGTCIEKWLHSNNSCPSCRNRVERSKVVWRLFFDCDADHEENTDCGRLNNKIRELQVSLSEKEKAASDVQKDNDSLLKKLKGVEKEKKQLDNSLRSERTEIESLKKQLQYYQYSQNSLDKEKEECRKIKRKFIEYQNIEKLLTGCEKDMQNMLANHRDGHERDVESLVKYVSMLKREYEKVKVEKKAIKGEFDKYKRENFSKDTDLKECKTQMKLLNTQLVRSEEDLKTAEREKELLKKRVLNLQSAIKSPRGLSSAASIENLCRTPMLNSEKDFEFDDVSVIVNKRSVDSLVDDEDVLLNDEGGSGEGSGVDPGLVLPTAEYPEYFRVTINFTDLVYSDSLGNRNSKEFNDLAEQVSAAIRLLFAKTPGQQDVVIVQFGPGSVMVTFDLGTEGFYNRSVLYEVLNKALIQGVISPYRVSPVGFEFKPLQDGMTCPDTVGRELSRLPRGGDNRANLLINNMFPCRGYVIAWHYYRIVPRYTGYVGVWRQVDDYKFILVGKTELPVDREGNLTVFANPPILVEKGDFIGIFYPRDAEEGVIASAIDTTPGILPRELYENYYSRFYNEDVRQGETFDLETVQFEEAKMTFALKAVMDYTTVDDRVRPACPDDKFRCNDGSCIEKIFRCDGQDDCYDASDEQNCPAVTCVGDEFRCADNRQCIPRAFVCNQQPDCVDGSDERNCTSTCRSDQFRCDDGQCIDDNLACDGFPDCNDRSDEAAETCRVGPAPCPEGGFRCDDGACVAANAGCNRVQDCKDGSDEDPVRCGFPTTPAPCQANEWRCDNGQCIPDDLKCDAYPDCDDKSDESVTNCRTAPALCPEGLYRCEDNSCVTGAECDGQVDCADSSDESSTKCGFQVTLSIQNNQLVLNEGETAVFDCSATGNVAVNINWRRGTGRLPDKVQVQNGRLVIPDITVADVDDYICYTETIPGVQEVKGDLIVIPACPDNQFRCTDGSCIQTAFYCDGFPDCADRSDEVNCTSTSGCPEGQYTCDDGTCARADARCNGRADCGDGSDEFPSKCGCGRVGQFMCANGRLCVEGFQECDGQYQCPDRSDEHANCTYTCAPDQFTCDNGACISAARRCDGFPDCTDLSDEKQEICARRCRAGEFQCRDRFQCIDQRMVCDGVPDCADGTDETVNCPSCRSDQFECRSGQCIDTRRRCDGQQDCFDGSDELECPCRDDQFTCGDGRCLPASVRCNGRQECEDNSDEDPAICGCRDDQFTCGNGQCIDARRRCDRRQDCQDNSDEQGCPCRSGEFTCGDGTCLPAAVRCNGRRECEDNSDEDPAICGCRDDQFTCGNRQCIDARRRCDRRQDCQDNSDESGCPCRSDEFTCGDGTCLPASVKCNGRRECEDNSDEDPSICVRPVVVSAVPPALTLREGREARFQCSASQRGAQIQWTRRGGRLPVQSSVENNVLTIPEVKLEDAGDYVCDTVNLASTGAATVSLRVQSVGPVTPRPTLPSGPCNAGEAVCNDGVQCIPADYRCDGDIDCRDGSDENCPSVGVCEPNEMKCNNGRCVMKFWRCDGDNDCGDGSDELNCGTRKPTDPCNPDEFQCTTINQCVPASYHCDNEIDCQDRSDEIGCAPPIVNIAPPPNIEVEIGGVFTIICEAVGTPTPLIVWRLNWGNIPTGDRVHVSSINGRGNLTIEDARLSDSGAYTCEAINVRGSIFASPDAIIIVRRLPNGICEPPFFNVEASVTSECVRCFCFGHTDQCYSSDLQISRINLIGEMKMINFDTKVSIDTRYVERLPSGEYSGFYQVGDGLRLIPQGIYYWSLPREFLGDRLTSYGGDLKYDIYYAVGRGVSQAVDQPDIIISGNGVTLYHRTTTILRPDGRVTVTAPLVPSAWTKSDGPKRGDTPVVQLATREELMMVLENLEYIYIRSQYDRDQALTRIGNIVFTTGVREETGLGRAVFVENCQCPPGYSGLSCQDCAPGYRRVQQGSYLGICTRCNCNGHSSDCDPVTSECRFCQHNTEGPQCQRCRAGYYGDATQGTANACKPCPCPLTSPPNQFSPTCILDRDGQPTCTACPQGYEGRRCERCAVGYKGDPTKPGDYCTQLGDYCDSRGSLDQRPDPLTQQCTCKLNVQGRTCDECKPNTFYLDINNPYGCIKCFCMGVTNRCLSTSWNRAQISSSFTRDRQEFTLTDTLGRQSVTSGFTINSNLRELIYRNFNNLEDAVYYWNLPSKFLGDKVMSYGGSLRFVLLYRPGRDSSSQTLDAPLVEIKGNSITLMHRARQTPAANTPVPNNVKFYESEWVRMNGQPATRELLLMALADLDSIKIRATFTKDTDQASIRDVIMDIAEDRVTGRDRAYAVEQCQCPRGYKGLSCEDCDIGYKRTQGGLYLGFCERCECNGHSSECDPETGVCRNCQHNTEGDRCERCSAGYYGNATGGTPSDCQPCPCPLPQAPNQFSPTCILDTDGQVTCTACPAGHTGRRCESCIQGYTGNPLQPGDYCKIDTGPDCQCDARGTVPNTQCDPVSRQCQCKAHARGLRCSSCAAGYFNLASDNSQGCLECYCSGVTDQCSSSSYYRDRVYPNLSGSDTHNFVLTNRRLTNVISDGFTVDTDRRAITFNAFSAVQRERESLFFSLPPKFRGNQVTSYGGQLTFTIETNVALDAGQTFRDVDFEIVTSGQRQRMYYLFNPPLRPFESRTYTIKLVESSFRSLDGSEPTRNTFMAVLSDIEAILIRATYHSIMGSATLRDLHMDTAVAGPTGYGRALDVESCRCPPGYTGLSCEQCAAGFVRQDSGARQGECVRCNCNGHASSCDTTTGECLNCQHNTVGDRCERCADGFYGDATSGTPNDCRPCPCPLTLPSNRFSTTCHLDNDGQVTCDRCPPGYLGRDCGTCDTANGYTGNPREVGGKCTRDTVILRPRITVNPVRVEESVGQTIVIQCNVRGPGPFNVVWSRENGQQLSSRSQVSPSYTLTIRNLMKSDEGRYVCTATNIHGSTRETVSVIVIGDKQPIRVRIEEPKDATVDEGTSVRFVCVATGSLTQMTYILSWTRQGGRLPSKAIDNNGVLVIPNAQAEDQGTYICTGSDMMSTDTAVATLTVSRSETAPIVRIEPRYQTVKEGELVEFRCIANGRPTPVVEWRRSSGRINPQATISNGVLRIPFALRSDEAQYFCKATNVAGTNEVRTILYVTEGDIRPDVTVIIRQTSVIAVIGSTTQLVCYVDDDSLRATLVWSRVGGLPTGSSQDNGVLTLNNIQPSYAGRYVCTAITSDGDRGTGTATVTVQQNTITSRPTVKITPDRITIPQGTTGSIRCEVTGEPQPTIRWTKSRADLSPRHQVNGATLRITNTQMEDRGIYICRAENSVGISQGWVVVEVERRELPKVDLYPEGTQTISVGGSALFQCRVMGGDPPPTVVWTRAGGEALVRETTEIMDNGVLMFKSVTGQEAGAYVCTVSNDLGSVTATATLVIQGPPRIVITPRTTVYALVGQRVEVECVGEGDPIPTVYWRYDQGPQRGDLPSTDVQSFDRRQGSSTLTIESVTTSDTGNYVCVAENTAGTTEENVQIIVQDDRQPVKGVTITGPETISAVEGQSITLECETEGLVNPIVRWRRREGALPPNHRIQGGTLYIPRFTRQYAGEYICSATTAQQNYETSVFIIVTVTPTLTISPARVEARAGETVSLRCQPQGQPPFNIEWTRADGRPLSPSARQTNDGLLQILAVTAADAGRYRCVATNAAGPSDGIAIVEVQVPPTVIASERSKRPTTGELVELRCDARGSPSPTVTWEKEGGALPSNSDIRNGILTIYNVRSQDSGRFICTAQSNAGTARDYIVLSVQEINGGGPVRINTQTVNVGERVEMECVVSGTPKPTVKWSRLDGPLPVSSTVNDVYLVIPQVRLEDAGTYVCTAENVVGIDEQRVNLFVRARPIITGGSESLTAALGSSASLVCDAQGYPQPEITWYKRNGQMPREYSVDDGTLNVFRVRPEDAGEYLCKAQNDIGQSEQSRELVVGDLVPYFKQDPVSYISYPSLKDVYLNFDILLSLRPETNDGLVLYNGQYDNANGDYVCFGMRQGYPEFHFDVGSGPAVIRGNQTLDLNQWHTVKLKRDRTQGSMEVNDKAVYSGKSQGRFEGLDLQQNMYLGGVPDYQRIPAPARFSSGFVGSVSQVQVKGVDVNLGSEYIDMQGVEPYNACLERPCMNRGQCQAANTPYGYRCVCTQGFTGQQCEAAGQGCYPGVCGPTGRCHDVANGYQCICPMGRIGPGCQNVLQIVNPQFNVTSFASYPTIRGARFIMRIELEFKPQSLDDGIVMYSGQSDDGSGDYFVIMLQDGHLNFRYNTGSGPATLKSRQKLRVDEWVKVTVSKSGQDW</sequence>
<feature type="disulfide bond" evidence="14">
    <location>
        <begin position="1312"/>
        <end position="1330"/>
    </location>
</feature>
<evidence type="ECO:0000259" key="22">
    <source>
        <dbReference type="PROSITE" id="PS50089"/>
    </source>
</evidence>
<proteinExistence type="predicted"/>
<feature type="disulfide bond" evidence="14">
    <location>
        <begin position="1164"/>
        <end position="1182"/>
    </location>
</feature>
<evidence type="ECO:0000256" key="3">
    <source>
        <dbReference type="ARBA" id="ARBA00022530"/>
    </source>
</evidence>
<dbReference type="FunFam" id="4.10.400.10:FF:000034">
    <property type="entry name" value="Low-density lipoprotein receptor-related protein 2"/>
    <property type="match status" value="1"/>
</dbReference>
<feature type="domain" description="Laminin EGF-like" evidence="21">
    <location>
        <begin position="2771"/>
        <end position="2820"/>
    </location>
</feature>
<dbReference type="InterPro" id="IPR013083">
    <property type="entry name" value="Znf_RING/FYVE/PHD"/>
</dbReference>
<evidence type="ECO:0000259" key="20">
    <source>
        <dbReference type="PROSITE" id="PS50026"/>
    </source>
</evidence>